<protein>
    <submittedName>
        <fullName evidence="1">Uncharacterized protein</fullName>
    </submittedName>
</protein>
<reference evidence="1" key="1">
    <citation type="submission" date="2023-07" db="EMBL/GenBank/DDBJ databases">
        <title>A chromosome-level genome assembly of Lolium multiflorum.</title>
        <authorList>
            <person name="Chen Y."/>
            <person name="Copetti D."/>
            <person name="Kolliker R."/>
            <person name="Studer B."/>
        </authorList>
    </citation>
    <scope>NUCLEOTIDE SEQUENCE</scope>
    <source>
        <strain evidence="1">02402/16</strain>
        <tissue evidence="1">Leaf</tissue>
    </source>
</reference>
<proteinExistence type="predicted"/>
<accession>A0AAD8X470</accession>
<sequence>MENYSFSWETSALMKMAVLMEKPPGHFPAPACRRDCLPASGFNMAALEDCPYPNSEKTRRFAKMQEPCRKDADQRFGVLQARWAIVHHRQEHGR</sequence>
<dbReference type="Pfam" id="PF04827">
    <property type="entry name" value="Plant_tran"/>
    <property type="match status" value="1"/>
</dbReference>
<dbReference type="Proteomes" id="UP001231189">
    <property type="component" value="Unassembled WGS sequence"/>
</dbReference>
<name>A0AAD8X470_LOLMU</name>
<dbReference type="EMBL" id="JAUUTY010000001">
    <property type="protein sequence ID" value="KAK1696333.1"/>
    <property type="molecule type" value="Genomic_DNA"/>
</dbReference>
<keyword evidence="2" id="KW-1185">Reference proteome</keyword>
<gene>
    <name evidence="1" type="ORF">QYE76_013030</name>
</gene>
<organism evidence="1 2">
    <name type="scientific">Lolium multiflorum</name>
    <name type="common">Italian ryegrass</name>
    <name type="synonym">Lolium perenne subsp. multiflorum</name>
    <dbReference type="NCBI Taxonomy" id="4521"/>
    <lineage>
        <taxon>Eukaryota</taxon>
        <taxon>Viridiplantae</taxon>
        <taxon>Streptophyta</taxon>
        <taxon>Embryophyta</taxon>
        <taxon>Tracheophyta</taxon>
        <taxon>Spermatophyta</taxon>
        <taxon>Magnoliopsida</taxon>
        <taxon>Liliopsida</taxon>
        <taxon>Poales</taxon>
        <taxon>Poaceae</taxon>
        <taxon>BOP clade</taxon>
        <taxon>Pooideae</taxon>
        <taxon>Poodae</taxon>
        <taxon>Poeae</taxon>
        <taxon>Poeae Chloroplast Group 2 (Poeae type)</taxon>
        <taxon>Loliodinae</taxon>
        <taxon>Loliinae</taxon>
        <taxon>Lolium</taxon>
    </lineage>
</organism>
<comment type="caution">
    <text evidence="1">The sequence shown here is derived from an EMBL/GenBank/DDBJ whole genome shotgun (WGS) entry which is preliminary data.</text>
</comment>
<dbReference type="InterPro" id="IPR006912">
    <property type="entry name" value="Harbinger_derived_prot"/>
</dbReference>
<dbReference type="AlphaFoldDB" id="A0AAD8X470"/>
<evidence type="ECO:0000313" key="2">
    <source>
        <dbReference type="Proteomes" id="UP001231189"/>
    </source>
</evidence>
<evidence type="ECO:0000313" key="1">
    <source>
        <dbReference type="EMBL" id="KAK1696333.1"/>
    </source>
</evidence>